<name>A0A3G5A3H4_9VIRU</name>
<organism evidence="2">
    <name type="scientific">Harvfovirus sp</name>
    <dbReference type="NCBI Taxonomy" id="2487768"/>
    <lineage>
        <taxon>Viruses</taxon>
        <taxon>Varidnaviria</taxon>
        <taxon>Bamfordvirae</taxon>
        <taxon>Nucleocytoviricota</taxon>
        <taxon>Megaviricetes</taxon>
        <taxon>Imitervirales</taxon>
        <taxon>Mimiviridae</taxon>
        <taxon>Klosneuvirinae</taxon>
    </lineage>
</organism>
<gene>
    <name evidence="2" type="ORF">Harvfovirus1_8</name>
</gene>
<dbReference type="EMBL" id="MK072243">
    <property type="protein sequence ID" value="AYV80383.1"/>
    <property type="molecule type" value="Genomic_DNA"/>
</dbReference>
<feature type="transmembrane region" description="Helical" evidence="1">
    <location>
        <begin position="7"/>
        <end position="30"/>
    </location>
</feature>
<protein>
    <submittedName>
        <fullName evidence="2">Uncharacterized protein</fullName>
    </submittedName>
</protein>
<reference evidence="2" key="1">
    <citation type="submission" date="2018-10" db="EMBL/GenBank/DDBJ databases">
        <title>Hidden diversity of soil giant viruses.</title>
        <authorList>
            <person name="Schulz F."/>
            <person name="Alteio L."/>
            <person name="Goudeau D."/>
            <person name="Ryan E.M."/>
            <person name="Malmstrom R.R."/>
            <person name="Blanchard J."/>
            <person name="Woyke T."/>
        </authorList>
    </citation>
    <scope>NUCLEOTIDE SEQUENCE</scope>
    <source>
        <strain evidence="2">HAV1</strain>
    </source>
</reference>
<keyword evidence="1" id="KW-0472">Membrane</keyword>
<sequence length="138" mass="15326">MDYRPAVVIATVILSVIDLAHLVVGIAVTAETSEDRDNYLKVWVLNLISTIIAGKSIFVGAHTNYKNIVEGFDLNKKRHYDLFNVIVGICLFIASSAIGETHKNPLAHMYFGFTVGFYVVKTIFSSILLCSRFLQVSI</sequence>
<evidence type="ECO:0000313" key="2">
    <source>
        <dbReference type="EMBL" id="AYV80383.1"/>
    </source>
</evidence>
<feature type="transmembrane region" description="Helical" evidence="1">
    <location>
        <begin position="42"/>
        <end position="61"/>
    </location>
</feature>
<accession>A0A3G5A3H4</accession>
<keyword evidence="1" id="KW-1133">Transmembrane helix</keyword>
<feature type="transmembrane region" description="Helical" evidence="1">
    <location>
        <begin position="82"/>
        <end position="98"/>
    </location>
</feature>
<evidence type="ECO:0000256" key="1">
    <source>
        <dbReference type="SAM" id="Phobius"/>
    </source>
</evidence>
<proteinExistence type="predicted"/>
<keyword evidence="1" id="KW-0812">Transmembrane</keyword>
<feature type="transmembrane region" description="Helical" evidence="1">
    <location>
        <begin position="110"/>
        <end position="134"/>
    </location>
</feature>